<organism evidence="1 2">
    <name type="scientific">Pseudomonas graminis</name>
    <dbReference type="NCBI Taxonomy" id="158627"/>
    <lineage>
        <taxon>Bacteria</taxon>
        <taxon>Pseudomonadati</taxon>
        <taxon>Pseudomonadota</taxon>
        <taxon>Gammaproteobacteria</taxon>
        <taxon>Pseudomonadales</taxon>
        <taxon>Pseudomonadaceae</taxon>
        <taxon>Pseudomonas</taxon>
    </lineage>
</organism>
<dbReference type="EMBL" id="FOHW01000073">
    <property type="protein sequence ID" value="SEU12731.1"/>
    <property type="molecule type" value="Genomic_DNA"/>
</dbReference>
<dbReference type="AlphaFoldDB" id="A0A1I0JSI6"/>
<proteinExistence type="predicted"/>
<dbReference type="Proteomes" id="UP000182332">
    <property type="component" value="Unassembled WGS sequence"/>
</dbReference>
<evidence type="ECO:0000313" key="1">
    <source>
        <dbReference type="EMBL" id="SEU12731.1"/>
    </source>
</evidence>
<accession>A0A1I0JSI6</accession>
<reference evidence="1 2" key="1">
    <citation type="submission" date="2016-10" db="EMBL/GenBank/DDBJ databases">
        <authorList>
            <person name="de Groot N.N."/>
        </authorList>
    </citation>
    <scope>NUCLEOTIDE SEQUENCE [LARGE SCALE GENOMIC DNA]</scope>
    <source>
        <strain evidence="1 2">DSM 11363</strain>
    </source>
</reference>
<sequence length="250" mass="28284">MNMKSYMQIAIRTKAETTNWRVGEELIDSLNVDGGLLAPEQVSHNADKFVDAFMGKNESKGIWASKASIRINGALSDFYQDFAWRRKKTLKCSGSVVHTARNARGQLVPGSVSFRSAVSAKIDWYSLLKEWCKLFPPQLGMLHHFTNPELGAHEKYDSFQLGSFNSALKPDVPNMGWAMFFGEEFAAEVDFDRIAASGFLIESLSHGYLVRVTENIQDVAEDFLLFSSRRAELKKLFRKDLFLVKDEIVK</sequence>
<protein>
    <submittedName>
        <fullName evidence="1">Uncharacterized protein</fullName>
    </submittedName>
</protein>
<gene>
    <name evidence="1" type="ORF">SAMN05216197_1735</name>
</gene>
<name>A0A1I0JSI6_9PSED</name>
<evidence type="ECO:0000313" key="2">
    <source>
        <dbReference type="Proteomes" id="UP000182332"/>
    </source>
</evidence>